<evidence type="ECO:0000313" key="2">
    <source>
        <dbReference type="EMBL" id="BFO21465.1"/>
    </source>
</evidence>
<feature type="region of interest" description="Disordered" evidence="1">
    <location>
        <begin position="45"/>
        <end position="69"/>
    </location>
</feature>
<dbReference type="AlphaFoldDB" id="A0AAT9HW01"/>
<accession>A0AAT9HW01</accession>
<protein>
    <submittedName>
        <fullName evidence="2">Uncharacterized protein</fullName>
    </submittedName>
</protein>
<proteinExistence type="predicted"/>
<evidence type="ECO:0000256" key="1">
    <source>
        <dbReference type="SAM" id="MobiDB-lite"/>
    </source>
</evidence>
<sequence>MEGEPRSASAPEVDAFGELRELLTAQGLQRPVHLEVHGQIEPVDKVEARRELGSPTTRTSGTSGRASFT</sequence>
<name>A0AAT9HW01_9ACTN</name>
<reference evidence="2" key="2">
    <citation type="submission" date="2024-07" db="EMBL/GenBank/DDBJ databases">
        <title>Streptomyces haneummycinica sp. nov., a new antibiotic-producing actinobacterium isolated from marine sediment.</title>
        <authorList>
            <person name="Uemura M."/>
            <person name="Hamada M."/>
            <person name="Hirano S."/>
            <person name="Kobayashi K."/>
            <person name="Ohshiro T."/>
            <person name="Kobayashi T."/>
            <person name="Terahara T."/>
        </authorList>
    </citation>
    <scope>NUCLEOTIDE SEQUENCE</scope>
    <source>
        <strain evidence="2">KM77-8</strain>
    </source>
</reference>
<gene>
    <name evidence="2" type="ORF">SHKM778_78530</name>
</gene>
<dbReference type="EMBL" id="AP035768">
    <property type="protein sequence ID" value="BFO21465.1"/>
    <property type="molecule type" value="Genomic_DNA"/>
</dbReference>
<reference evidence="2" key="1">
    <citation type="submission" date="2024-06" db="EMBL/GenBank/DDBJ databases">
        <authorList>
            <consortium name="consrtm"/>
            <person name="Uemura M."/>
            <person name="Terahara T."/>
        </authorList>
    </citation>
    <scope>NUCLEOTIDE SEQUENCE</scope>
    <source>
        <strain evidence="2">KM77-8</strain>
    </source>
</reference>
<feature type="compositionally biased region" description="Low complexity" evidence="1">
    <location>
        <begin position="56"/>
        <end position="69"/>
    </location>
</feature>
<organism evidence="2">
    <name type="scientific">Streptomyces haneummycinicus</name>
    <dbReference type="NCBI Taxonomy" id="3074435"/>
    <lineage>
        <taxon>Bacteria</taxon>
        <taxon>Bacillati</taxon>
        <taxon>Actinomycetota</taxon>
        <taxon>Actinomycetes</taxon>
        <taxon>Kitasatosporales</taxon>
        <taxon>Streptomycetaceae</taxon>
        <taxon>Streptomyces</taxon>
    </lineage>
</organism>